<comment type="caution">
    <text evidence="2">The sequence shown here is derived from an EMBL/GenBank/DDBJ whole genome shotgun (WGS) entry which is preliminary data.</text>
</comment>
<dbReference type="AlphaFoldDB" id="A0A9N9IG81"/>
<sequence>MSSTSTPISPTSNSSNNANGEKQVPTLAEMVKQLNIEKLIEFLRDEDLQLTDSYFEVLCKEEIFGLSFGSATALVEFAKEVKDKKLSAFSSHRTLKDFKEVLAKCGIDITSIPQFSRNMETVADSNKGMRREYISSILHALVPTEWHFIKLATEELYYTSKSEYQINLSKMVLKEDLESIRKGVKT</sequence>
<protein>
    <submittedName>
        <fullName evidence="2">12714_t:CDS:1</fullName>
    </submittedName>
</protein>
<name>A0A9N9IG81_9GLOM</name>
<evidence type="ECO:0000313" key="2">
    <source>
        <dbReference type="EMBL" id="CAG8733587.1"/>
    </source>
</evidence>
<keyword evidence="3" id="KW-1185">Reference proteome</keyword>
<dbReference type="EMBL" id="CAJVPY010012354">
    <property type="protein sequence ID" value="CAG8733587.1"/>
    <property type="molecule type" value="Genomic_DNA"/>
</dbReference>
<evidence type="ECO:0000313" key="3">
    <source>
        <dbReference type="Proteomes" id="UP000789405"/>
    </source>
</evidence>
<reference evidence="2" key="1">
    <citation type="submission" date="2021-06" db="EMBL/GenBank/DDBJ databases">
        <authorList>
            <person name="Kallberg Y."/>
            <person name="Tangrot J."/>
            <person name="Rosling A."/>
        </authorList>
    </citation>
    <scope>NUCLEOTIDE SEQUENCE</scope>
    <source>
        <strain evidence="2">MA453B</strain>
    </source>
</reference>
<accession>A0A9N9IG81</accession>
<dbReference type="OrthoDB" id="2449165at2759"/>
<gene>
    <name evidence="2" type="ORF">DERYTH_LOCUS15349</name>
</gene>
<feature type="non-terminal residue" evidence="2">
    <location>
        <position position="186"/>
    </location>
</feature>
<organism evidence="2 3">
    <name type="scientific">Dentiscutata erythropus</name>
    <dbReference type="NCBI Taxonomy" id="1348616"/>
    <lineage>
        <taxon>Eukaryota</taxon>
        <taxon>Fungi</taxon>
        <taxon>Fungi incertae sedis</taxon>
        <taxon>Mucoromycota</taxon>
        <taxon>Glomeromycotina</taxon>
        <taxon>Glomeromycetes</taxon>
        <taxon>Diversisporales</taxon>
        <taxon>Gigasporaceae</taxon>
        <taxon>Dentiscutata</taxon>
    </lineage>
</organism>
<feature type="region of interest" description="Disordered" evidence="1">
    <location>
        <begin position="1"/>
        <end position="21"/>
    </location>
</feature>
<dbReference type="Proteomes" id="UP000789405">
    <property type="component" value="Unassembled WGS sequence"/>
</dbReference>
<proteinExistence type="predicted"/>
<evidence type="ECO:0000256" key="1">
    <source>
        <dbReference type="SAM" id="MobiDB-lite"/>
    </source>
</evidence>
<feature type="compositionally biased region" description="Low complexity" evidence="1">
    <location>
        <begin position="1"/>
        <end position="17"/>
    </location>
</feature>